<evidence type="ECO:0000313" key="2">
    <source>
        <dbReference type="EMBL" id="KAK1448063.1"/>
    </source>
</evidence>
<proteinExistence type="predicted"/>
<gene>
    <name evidence="2" type="ORF">CCUS01_11985</name>
</gene>
<keyword evidence="3" id="KW-1185">Reference proteome</keyword>
<keyword evidence="1" id="KW-1133">Transmembrane helix</keyword>
<evidence type="ECO:0000313" key="3">
    <source>
        <dbReference type="Proteomes" id="UP001239213"/>
    </source>
</evidence>
<keyword evidence="1" id="KW-0812">Transmembrane</keyword>
<organism evidence="2 3">
    <name type="scientific">Colletotrichum cuscutae</name>
    <dbReference type="NCBI Taxonomy" id="1209917"/>
    <lineage>
        <taxon>Eukaryota</taxon>
        <taxon>Fungi</taxon>
        <taxon>Dikarya</taxon>
        <taxon>Ascomycota</taxon>
        <taxon>Pezizomycotina</taxon>
        <taxon>Sordariomycetes</taxon>
        <taxon>Hypocreomycetidae</taxon>
        <taxon>Glomerellales</taxon>
        <taxon>Glomerellaceae</taxon>
        <taxon>Colletotrichum</taxon>
        <taxon>Colletotrichum acutatum species complex</taxon>
    </lineage>
</organism>
<keyword evidence="1" id="KW-0472">Membrane</keyword>
<accession>A0AAI9U0H5</accession>
<feature type="non-terminal residue" evidence="2">
    <location>
        <position position="1"/>
    </location>
</feature>
<dbReference type="EMBL" id="MPDP01000312">
    <property type="protein sequence ID" value="KAK1448063.1"/>
    <property type="molecule type" value="Genomic_DNA"/>
</dbReference>
<protein>
    <submittedName>
        <fullName evidence="2">Uncharacterized protein</fullName>
    </submittedName>
</protein>
<sequence length="52" mass="5924">NTLITGIIRISFGLGKEIVTLSIIKVETYFGTITFYILLINTLFLLYLKNID</sequence>
<name>A0AAI9U0H5_9PEZI</name>
<dbReference type="Proteomes" id="UP001239213">
    <property type="component" value="Unassembled WGS sequence"/>
</dbReference>
<dbReference type="AlphaFoldDB" id="A0AAI9U0H5"/>
<evidence type="ECO:0000256" key="1">
    <source>
        <dbReference type="SAM" id="Phobius"/>
    </source>
</evidence>
<comment type="caution">
    <text evidence="2">The sequence shown here is derived from an EMBL/GenBank/DDBJ whole genome shotgun (WGS) entry which is preliminary data.</text>
</comment>
<feature type="transmembrane region" description="Helical" evidence="1">
    <location>
        <begin position="29"/>
        <end position="48"/>
    </location>
</feature>
<reference evidence="2" key="1">
    <citation type="submission" date="2016-11" db="EMBL/GenBank/DDBJ databases">
        <title>The genome sequence of Colletotrichum cuscutae.</title>
        <authorList>
            <person name="Baroncelli R."/>
        </authorList>
    </citation>
    <scope>NUCLEOTIDE SEQUENCE</scope>
    <source>
        <strain evidence="2">IMI 304802</strain>
    </source>
</reference>